<dbReference type="Proteomes" id="UP000321085">
    <property type="component" value="Unassembled WGS sequence"/>
</dbReference>
<protein>
    <recommendedName>
        <fullName evidence="1">Glycoside-hydrolase family GH114 TIM-barrel domain-containing protein</fullName>
    </recommendedName>
</protein>
<evidence type="ECO:0000313" key="2">
    <source>
        <dbReference type="EMBL" id="GEO18423.1"/>
    </source>
</evidence>
<dbReference type="SUPFAM" id="SSF51445">
    <property type="entry name" value="(Trans)glycosidases"/>
    <property type="match status" value="1"/>
</dbReference>
<dbReference type="PANTHER" id="PTHR35882:SF2">
    <property type="entry name" value="PELA"/>
    <property type="match status" value="1"/>
</dbReference>
<dbReference type="AlphaFoldDB" id="A0A512C2I0"/>
<name>A0A512C2I0_9HYPH</name>
<dbReference type="EMBL" id="BJYU01000191">
    <property type="protein sequence ID" value="GEO18423.1"/>
    <property type="molecule type" value="Genomic_DNA"/>
</dbReference>
<organism evidence="2 3">
    <name type="scientific">Microvirga aerophila</name>
    <dbReference type="NCBI Taxonomy" id="670291"/>
    <lineage>
        <taxon>Bacteria</taxon>
        <taxon>Pseudomonadati</taxon>
        <taxon>Pseudomonadota</taxon>
        <taxon>Alphaproteobacteria</taxon>
        <taxon>Hyphomicrobiales</taxon>
        <taxon>Methylobacteriaceae</taxon>
        <taxon>Microvirga</taxon>
    </lineage>
</organism>
<keyword evidence="3" id="KW-1185">Reference proteome</keyword>
<dbReference type="InterPro" id="IPR004352">
    <property type="entry name" value="GH114_TIM-barrel"/>
</dbReference>
<evidence type="ECO:0000313" key="3">
    <source>
        <dbReference type="Proteomes" id="UP000321085"/>
    </source>
</evidence>
<dbReference type="InterPro" id="IPR016062">
    <property type="entry name" value="TM1410-rel"/>
</dbReference>
<comment type="caution">
    <text evidence="2">The sequence shown here is derived from an EMBL/GenBank/DDBJ whole genome shotgun (WGS) entry which is preliminary data.</text>
</comment>
<accession>A0A512C2I0</accession>
<dbReference type="InterPro" id="IPR017853">
    <property type="entry name" value="GH"/>
</dbReference>
<dbReference type="Pfam" id="PF03537">
    <property type="entry name" value="Glyco_hydro_114"/>
    <property type="match status" value="1"/>
</dbReference>
<feature type="domain" description="Glycoside-hydrolase family GH114 TIM-barrel" evidence="1">
    <location>
        <begin position="87"/>
        <end position="304"/>
    </location>
</feature>
<proteinExistence type="predicted"/>
<dbReference type="PANTHER" id="PTHR35882">
    <property type="entry name" value="PELA"/>
    <property type="match status" value="1"/>
</dbReference>
<gene>
    <name evidence="2" type="ORF">MAE02_61190</name>
</gene>
<dbReference type="InterPro" id="IPR013785">
    <property type="entry name" value="Aldolase_TIM"/>
</dbReference>
<sequence>MTWSRPKNIVPGAGQALSRRTLGTAFAGLAFLSAMGRNGVAARNEPSTTSAAFGDKKLDPFLVFYGTKFEPSLDRYALLILEHSDAAKLLLARQPKSTFLCYLSLAEVHSGRPYYADLVQDGIIGKANPNWPDANFVDVRSPAWHRRVLDRLVPEIIETGYQGIFIDTLDSAEHQEVHDPLRCQGMIAAAANLISSIRTRFPSLLIMINRGYGTIPRLVGQFDMLLGESVRTTFDSSRKAYRRVSAPDLQWQRGHMIEARRRNEKLQLFSLDYWDPSDIPGLSKIYAEERADGFIPYIATPDLTTIVPEP</sequence>
<dbReference type="Gene3D" id="3.20.20.70">
    <property type="entry name" value="Aldolase class I"/>
    <property type="match status" value="1"/>
</dbReference>
<evidence type="ECO:0000259" key="1">
    <source>
        <dbReference type="Pfam" id="PF03537"/>
    </source>
</evidence>
<dbReference type="RefSeq" id="WP_147023004.1">
    <property type="nucleotide sequence ID" value="NZ_BJYU01000191.1"/>
</dbReference>
<dbReference type="PRINTS" id="PR01545">
    <property type="entry name" value="THEMAYE10DUF"/>
</dbReference>
<reference evidence="2 3" key="1">
    <citation type="submission" date="2019-07" db="EMBL/GenBank/DDBJ databases">
        <title>Whole genome shotgun sequence of Microvirga aerophila NBRC 106136.</title>
        <authorList>
            <person name="Hosoyama A."/>
            <person name="Uohara A."/>
            <person name="Ohji S."/>
            <person name="Ichikawa N."/>
        </authorList>
    </citation>
    <scope>NUCLEOTIDE SEQUENCE [LARGE SCALE GENOMIC DNA]</scope>
    <source>
        <strain evidence="2 3">NBRC 106136</strain>
    </source>
</reference>